<dbReference type="InterPro" id="IPR058647">
    <property type="entry name" value="BSH_CzcB-like"/>
</dbReference>
<dbReference type="PRINTS" id="PR01490">
    <property type="entry name" value="RTXTOXIND"/>
</dbReference>
<feature type="coiled-coil region" evidence="3">
    <location>
        <begin position="121"/>
        <end position="264"/>
    </location>
</feature>
<keyword evidence="3" id="KW-0175">Coiled coil</keyword>
<dbReference type="OrthoDB" id="9810430at2"/>
<comment type="similarity">
    <text evidence="1">Belongs to the membrane fusion protein (MFP) (TC 8.A.1) family.</text>
</comment>
<dbReference type="Gene3D" id="2.40.50.100">
    <property type="match status" value="1"/>
</dbReference>
<dbReference type="NCBIfam" id="TIGR01730">
    <property type="entry name" value="RND_mfp"/>
    <property type="match status" value="1"/>
</dbReference>
<dbReference type="GO" id="GO:1990281">
    <property type="term" value="C:efflux pump complex"/>
    <property type="evidence" value="ECO:0007669"/>
    <property type="project" value="TreeGrafter"/>
</dbReference>
<dbReference type="Gene3D" id="2.40.30.170">
    <property type="match status" value="1"/>
</dbReference>
<evidence type="ECO:0000259" key="6">
    <source>
        <dbReference type="Pfam" id="PF25989"/>
    </source>
</evidence>
<evidence type="ECO:0000256" key="3">
    <source>
        <dbReference type="SAM" id="Coils"/>
    </source>
</evidence>
<proteinExistence type="inferred from homology"/>
<keyword evidence="2" id="KW-0813">Transport</keyword>
<gene>
    <name evidence="7" type="ORF">SAMN05444406_12625</name>
</gene>
<dbReference type="Gene3D" id="2.40.420.20">
    <property type="match status" value="1"/>
</dbReference>
<dbReference type="Pfam" id="PF25973">
    <property type="entry name" value="BSH_CzcB"/>
    <property type="match status" value="1"/>
</dbReference>
<evidence type="ECO:0000313" key="8">
    <source>
        <dbReference type="Proteomes" id="UP000198577"/>
    </source>
</evidence>
<sequence>MKIRGSKLTACLVVLILLAGIISGCAALGGLGKKQENVQQTAESQKVPVEVATARVDAIQNEKEFSGVLKPINEAMVIPQIPGKVSKVHVKVGQQVKEGDVLIELEAGDVEQQIAQAQAAYEASKASVELSKKRLSELESQKSKMEAEISKIDKQIDDAQKALAQAKQAIEPEIARLEEMRQKGAITDEQFEEQKAKLEEQLKPLQDGLEKLVQQKAALEKSKLEIESAIKSMPYDSKTLDAQLNQAKTALDAAKGAADKLKLLSPIDGVVSSLSVQTGQMAAQASPPVTVIDMTALILDIRLSEFDVVKVQPGQKVDVYVDAAGSQPVEGVVEWVSPSTDPRSQAYGVRIKIDNSPGKLRPGMFARAGLVLDKKENAVVVPKRAIVRQGDKAYVFVIKGGSVERREVQVGMDDGERIEVISGLKSGEQVVVKGQAYLKEGQEVDIVKQES</sequence>
<evidence type="ECO:0000256" key="1">
    <source>
        <dbReference type="ARBA" id="ARBA00009477"/>
    </source>
</evidence>
<keyword evidence="8" id="KW-1185">Reference proteome</keyword>
<feature type="domain" description="CzcB-like barrel-sandwich hybrid" evidence="5">
    <location>
        <begin position="74"/>
        <end position="287"/>
    </location>
</feature>
<feature type="domain" description="CusB-like beta-barrel" evidence="4">
    <location>
        <begin position="301"/>
        <end position="370"/>
    </location>
</feature>
<dbReference type="STRING" id="937334.SAMN05444406_12625"/>
<dbReference type="SUPFAM" id="SSF111369">
    <property type="entry name" value="HlyD-like secretion proteins"/>
    <property type="match status" value="2"/>
</dbReference>
<dbReference type="PANTHER" id="PTHR30469:SF15">
    <property type="entry name" value="HLYD FAMILY OF SECRETION PROTEINS"/>
    <property type="match status" value="1"/>
</dbReference>
<organism evidence="7 8">
    <name type="scientific">Caldicoprobacter faecalis</name>
    <dbReference type="NCBI Taxonomy" id="937334"/>
    <lineage>
        <taxon>Bacteria</taxon>
        <taxon>Bacillati</taxon>
        <taxon>Bacillota</taxon>
        <taxon>Clostridia</taxon>
        <taxon>Caldicoprobacterales</taxon>
        <taxon>Caldicoprobacteraceae</taxon>
        <taxon>Caldicoprobacter</taxon>
    </lineage>
</organism>
<dbReference type="EMBL" id="FOXR01000026">
    <property type="protein sequence ID" value="SFQ31536.1"/>
    <property type="molecule type" value="Genomic_DNA"/>
</dbReference>
<feature type="domain" description="YknX-like C-terminal permuted SH3-like" evidence="6">
    <location>
        <begin position="379"/>
        <end position="445"/>
    </location>
</feature>
<reference evidence="7 8" key="1">
    <citation type="submission" date="2016-10" db="EMBL/GenBank/DDBJ databases">
        <authorList>
            <person name="de Groot N.N."/>
        </authorList>
    </citation>
    <scope>NUCLEOTIDE SEQUENCE [LARGE SCALE GENOMIC DNA]</scope>
    <source>
        <strain evidence="7 8">DSM 20678</strain>
    </source>
</reference>
<name>A0A1I5XIB2_9FIRM</name>
<dbReference type="InterPro" id="IPR006143">
    <property type="entry name" value="RND_pump_MFP"/>
</dbReference>
<dbReference type="RefSeq" id="WP_092282601.1">
    <property type="nucleotide sequence ID" value="NZ_FOXR01000026.1"/>
</dbReference>
<evidence type="ECO:0000256" key="2">
    <source>
        <dbReference type="ARBA" id="ARBA00022448"/>
    </source>
</evidence>
<dbReference type="Proteomes" id="UP000198577">
    <property type="component" value="Unassembled WGS sequence"/>
</dbReference>
<dbReference type="GO" id="GO:0015562">
    <property type="term" value="F:efflux transmembrane transporter activity"/>
    <property type="evidence" value="ECO:0007669"/>
    <property type="project" value="TreeGrafter"/>
</dbReference>
<dbReference type="Pfam" id="PF25954">
    <property type="entry name" value="Beta-barrel_RND_2"/>
    <property type="match status" value="1"/>
</dbReference>
<evidence type="ECO:0000259" key="5">
    <source>
        <dbReference type="Pfam" id="PF25973"/>
    </source>
</evidence>
<dbReference type="FunFam" id="2.40.420.20:FF:000006">
    <property type="entry name" value="RND family efflux transporter MFP subunit"/>
    <property type="match status" value="1"/>
</dbReference>
<dbReference type="InterPro" id="IPR058792">
    <property type="entry name" value="Beta-barrel_RND_2"/>
</dbReference>
<dbReference type="InterPro" id="IPR058637">
    <property type="entry name" value="YknX-like_C"/>
</dbReference>
<dbReference type="Gene3D" id="1.10.287.470">
    <property type="entry name" value="Helix hairpin bin"/>
    <property type="match status" value="1"/>
</dbReference>
<evidence type="ECO:0000313" key="7">
    <source>
        <dbReference type="EMBL" id="SFQ31536.1"/>
    </source>
</evidence>
<accession>A0A1I5XIB2</accession>
<dbReference type="PANTHER" id="PTHR30469">
    <property type="entry name" value="MULTIDRUG RESISTANCE PROTEIN MDTA"/>
    <property type="match status" value="1"/>
</dbReference>
<dbReference type="PROSITE" id="PS51257">
    <property type="entry name" value="PROKAR_LIPOPROTEIN"/>
    <property type="match status" value="1"/>
</dbReference>
<dbReference type="Pfam" id="PF25989">
    <property type="entry name" value="YknX_C"/>
    <property type="match status" value="1"/>
</dbReference>
<dbReference type="AlphaFoldDB" id="A0A1I5XIB2"/>
<protein>
    <submittedName>
        <fullName evidence="7">RND family efflux transporter, MFP subunit</fullName>
    </submittedName>
</protein>
<evidence type="ECO:0000259" key="4">
    <source>
        <dbReference type="Pfam" id="PF25954"/>
    </source>
</evidence>